<gene>
    <name evidence="1" type="ORF">B6N60_00673</name>
</gene>
<dbReference type="EMBL" id="CP021056">
    <property type="protein sequence ID" value="QXE21995.1"/>
    <property type="molecule type" value="Genomic_DNA"/>
</dbReference>
<dbReference type="KEGG" id="rsin:B6N60_00673"/>
<keyword evidence="2" id="KW-1185">Reference proteome</keyword>
<sequence length="34" mass="4332">MQNLWKICKLILPTHHQGEWEVEMTEYRIEQFHY</sequence>
<dbReference type="AlphaFoldDB" id="A0A975T4W2"/>
<organism evidence="1 2">
    <name type="scientific">Richelia sinica FACHB-800</name>
    <dbReference type="NCBI Taxonomy" id="1357546"/>
    <lineage>
        <taxon>Bacteria</taxon>
        <taxon>Bacillati</taxon>
        <taxon>Cyanobacteriota</taxon>
        <taxon>Cyanophyceae</taxon>
        <taxon>Nostocales</taxon>
        <taxon>Nostocaceae</taxon>
        <taxon>Richelia</taxon>
    </lineage>
</organism>
<evidence type="ECO:0000313" key="1">
    <source>
        <dbReference type="EMBL" id="QXE21995.1"/>
    </source>
</evidence>
<protein>
    <submittedName>
        <fullName evidence="1">Uncharacterized protein</fullName>
    </submittedName>
</protein>
<name>A0A975T4W2_9NOST</name>
<reference evidence="1" key="1">
    <citation type="submission" date="2017-04" db="EMBL/GenBank/DDBJ databases">
        <title>Genome deletions in a multicellular cyanobacterial endosymbiont for morphological adaptation in marine diatoms.</title>
        <authorList>
            <person name="Wang Y."/>
            <person name="Gao H."/>
            <person name="Li R."/>
            <person name="Xu X."/>
        </authorList>
    </citation>
    <scope>NUCLEOTIDE SEQUENCE</scope>
    <source>
        <strain evidence="1">FACHB 800</strain>
    </source>
</reference>
<evidence type="ECO:0000313" key="2">
    <source>
        <dbReference type="Proteomes" id="UP000683511"/>
    </source>
</evidence>
<accession>A0A975T4W2</accession>
<proteinExistence type="predicted"/>
<dbReference type="Proteomes" id="UP000683511">
    <property type="component" value="Chromosome"/>
</dbReference>